<comment type="similarity">
    <text evidence="6">Belongs to the DNA photolyase family.</text>
</comment>
<reference evidence="8 9" key="1">
    <citation type="submission" date="2022-01" db="EMBL/GenBank/DDBJ databases">
        <title>Maritalea mediterranea sp. nov., isolated from marine plastic residues from the Malva-rosa beach (Valencia, Spain).</title>
        <authorList>
            <person name="Vidal-Verdu A."/>
            <person name="Molina-Menor E."/>
            <person name="Pascual J."/>
            <person name="Pereto J."/>
            <person name="Porcar M."/>
        </authorList>
    </citation>
    <scope>NUCLEOTIDE SEQUENCE [LARGE SCALE GENOMIC DNA]</scope>
    <source>
        <strain evidence="8 9">P4.10X</strain>
    </source>
</reference>
<dbReference type="PANTHER" id="PTHR11455">
    <property type="entry name" value="CRYPTOCHROME"/>
    <property type="match status" value="1"/>
</dbReference>
<dbReference type="PANTHER" id="PTHR11455:SF9">
    <property type="entry name" value="CRYPTOCHROME CIRCADIAN CLOCK 5 ISOFORM X1"/>
    <property type="match status" value="1"/>
</dbReference>
<keyword evidence="3 6" id="KW-0285">Flavoprotein</keyword>
<accession>A0ABS9EEY9</accession>
<comment type="cofactor">
    <cofactor evidence="2">
        <name>FAD</name>
        <dbReference type="ChEBI" id="CHEBI:57692"/>
    </cofactor>
</comment>
<dbReference type="InterPro" id="IPR036134">
    <property type="entry name" value="Crypto/Photolyase_FAD-like_sf"/>
</dbReference>
<sequence>MTDNPALCAALDHNVPVLPIFIDDQGVGDQPQNGGASNVWLHHSLAALHQDLQDRLVLFKGAARDVFEQLADQFEITAVHWNRMYEPAPIARDKALKQWLTDQNIEVESHNGSLLFEPWTIEKKDGGPYKVFTPFYRKGCLNAEPPRTPLKAPDKASYVGKKVDGAVGLDDLKLLPKLKWGATICEGWDISEAGARARWDRFVEDGLYNYKKGRDRPDKQFVSRLSPYLHYGQISPHQLWAALDHYDQDQNVAHFRSELGWREFSAYLLYHFPTLPEQNFQPQFEGFTWSKNEEFVRRWQKGQTGVPIVDAGMRELWTTGYMHNRVRMIVASYLTKNLRQDWRDGLAWFEDTLFDADLASNSASWQWVAGTGADAAPYFRIFNPVLQGEKFDPEGDYIRAHVPELRDVPKSYLYAPWDAPKDMREKYGLDGSNYPEPMVDLKQSRKDALAAYEHHKEARAESKESEI</sequence>
<dbReference type="InterPro" id="IPR014729">
    <property type="entry name" value="Rossmann-like_a/b/a_fold"/>
</dbReference>
<feature type="domain" description="Photolyase/cryptochrome alpha/beta" evidence="7">
    <location>
        <begin position="1"/>
        <end position="115"/>
    </location>
</feature>
<dbReference type="InterPro" id="IPR005101">
    <property type="entry name" value="Cryptochr/Photolyase_FAD-bd"/>
</dbReference>
<dbReference type="InterPro" id="IPR036155">
    <property type="entry name" value="Crypto/Photolyase_N_sf"/>
</dbReference>
<evidence type="ECO:0000256" key="1">
    <source>
        <dbReference type="ARBA" id="ARBA00001932"/>
    </source>
</evidence>
<dbReference type="EMBL" id="JAKGTI010000005">
    <property type="protein sequence ID" value="MCF4099978.1"/>
    <property type="molecule type" value="Genomic_DNA"/>
</dbReference>
<dbReference type="PRINTS" id="PR00147">
    <property type="entry name" value="DNAPHOTLYASE"/>
</dbReference>
<dbReference type="Pfam" id="PF03441">
    <property type="entry name" value="FAD_binding_7"/>
    <property type="match status" value="1"/>
</dbReference>
<dbReference type="SUPFAM" id="SSF48173">
    <property type="entry name" value="Cryptochrome/photolyase FAD-binding domain"/>
    <property type="match status" value="1"/>
</dbReference>
<dbReference type="PROSITE" id="PS00394">
    <property type="entry name" value="DNA_PHOTOLYASES_1_1"/>
    <property type="match status" value="1"/>
</dbReference>
<protein>
    <submittedName>
        <fullName evidence="8">DNA photolyase family protein</fullName>
    </submittedName>
</protein>
<dbReference type="Pfam" id="PF00875">
    <property type="entry name" value="DNA_photolyase"/>
    <property type="match status" value="1"/>
</dbReference>
<dbReference type="SUPFAM" id="SSF52425">
    <property type="entry name" value="Cryptochrome/photolyase, N-terminal domain"/>
    <property type="match status" value="1"/>
</dbReference>
<keyword evidence="4 6" id="KW-0274">FAD</keyword>
<keyword evidence="5 6" id="KW-0157">Chromophore</keyword>
<evidence type="ECO:0000256" key="2">
    <source>
        <dbReference type="ARBA" id="ARBA00001974"/>
    </source>
</evidence>
<dbReference type="Proteomes" id="UP001201217">
    <property type="component" value="Unassembled WGS sequence"/>
</dbReference>
<dbReference type="InterPro" id="IPR006050">
    <property type="entry name" value="DNA_photolyase_N"/>
</dbReference>
<organism evidence="8 9">
    <name type="scientific">Maritalea mediterranea</name>
    <dbReference type="NCBI Taxonomy" id="2909667"/>
    <lineage>
        <taxon>Bacteria</taxon>
        <taxon>Pseudomonadati</taxon>
        <taxon>Pseudomonadota</taxon>
        <taxon>Alphaproteobacteria</taxon>
        <taxon>Hyphomicrobiales</taxon>
        <taxon>Devosiaceae</taxon>
        <taxon>Maritalea</taxon>
    </lineage>
</organism>
<dbReference type="Gene3D" id="3.40.50.620">
    <property type="entry name" value="HUPs"/>
    <property type="match status" value="1"/>
</dbReference>
<dbReference type="Gene3D" id="1.10.579.10">
    <property type="entry name" value="DNA Cyclobutane Dipyrimidine Photolyase, subunit A, domain 3"/>
    <property type="match status" value="1"/>
</dbReference>
<dbReference type="Gene3D" id="1.25.40.80">
    <property type="match status" value="1"/>
</dbReference>
<evidence type="ECO:0000313" key="9">
    <source>
        <dbReference type="Proteomes" id="UP001201217"/>
    </source>
</evidence>
<comment type="cofactor">
    <cofactor evidence="1">
        <name>(6R)-5,10-methylene-5,6,7,8-tetrahydrofolate</name>
        <dbReference type="ChEBI" id="CHEBI:15636"/>
    </cofactor>
</comment>
<proteinExistence type="inferred from homology"/>
<dbReference type="PROSITE" id="PS51645">
    <property type="entry name" value="PHR_CRY_ALPHA_BETA"/>
    <property type="match status" value="1"/>
</dbReference>
<evidence type="ECO:0000256" key="4">
    <source>
        <dbReference type="ARBA" id="ARBA00022827"/>
    </source>
</evidence>
<gene>
    <name evidence="8" type="ORF">L1I42_15890</name>
</gene>
<dbReference type="InterPro" id="IPR002081">
    <property type="entry name" value="Cryptochrome/DNA_photolyase_1"/>
</dbReference>
<name>A0ABS9EEY9_9HYPH</name>
<evidence type="ECO:0000256" key="3">
    <source>
        <dbReference type="ARBA" id="ARBA00022630"/>
    </source>
</evidence>
<dbReference type="InterPro" id="IPR018394">
    <property type="entry name" value="DNA_photolyase_1_CS_C"/>
</dbReference>
<evidence type="ECO:0000313" key="8">
    <source>
        <dbReference type="EMBL" id="MCF4099978.1"/>
    </source>
</evidence>
<evidence type="ECO:0000259" key="7">
    <source>
        <dbReference type="PROSITE" id="PS51645"/>
    </source>
</evidence>
<evidence type="ECO:0000256" key="6">
    <source>
        <dbReference type="RuleBase" id="RU004182"/>
    </source>
</evidence>
<evidence type="ECO:0000256" key="5">
    <source>
        <dbReference type="ARBA" id="ARBA00022991"/>
    </source>
</evidence>
<comment type="caution">
    <text evidence="8">The sequence shown here is derived from an EMBL/GenBank/DDBJ whole genome shotgun (WGS) entry which is preliminary data.</text>
</comment>
<keyword evidence="9" id="KW-1185">Reference proteome</keyword>